<dbReference type="GO" id="GO:0006508">
    <property type="term" value="P:proteolysis"/>
    <property type="evidence" value="ECO:0007669"/>
    <property type="project" value="UniProtKB-KW"/>
</dbReference>
<keyword evidence="2" id="KW-0378">Hydrolase</keyword>
<comment type="caution">
    <text evidence="2">The sequence shown here is derived from an EMBL/GenBank/DDBJ whole genome shotgun (WGS) entry which is preliminary data.</text>
</comment>
<dbReference type="EMBL" id="JAVNWW010000001">
    <property type="protein sequence ID" value="MDU0807968.1"/>
    <property type="molecule type" value="Genomic_DNA"/>
</dbReference>
<keyword evidence="3" id="KW-1185">Reference proteome</keyword>
<dbReference type="SUPFAM" id="SSF54736">
    <property type="entry name" value="ClpS-like"/>
    <property type="match status" value="1"/>
</dbReference>
<evidence type="ECO:0000313" key="2">
    <source>
        <dbReference type="EMBL" id="MDU0807968.1"/>
    </source>
</evidence>
<sequence>MDFSQDIDLINGFSFAEQAQEQTDVEVLLEESTSFGHQLVVYNDEVNSFEYVIITLIEVCEHTAEQAEQCTLMIHFRGKCGVKSGLYEDLLSMRNEICRRGISAEIESVDI</sequence>
<organism evidence="2 3">
    <name type="scientific">Aquirufa regiilacus</name>
    <dbReference type="NCBI Taxonomy" id="3024868"/>
    <lineage>
        <taxon>Bacteria</taxon>
        <taxon>Pseudomonadati</taxon>
        <taxon>Bacteroidota</taxon>
        <taxon>Cytophagia</taxon>
        <taxon>Cytophagales</taxon>
        <taxon>Flectobacillaceae</taxon>
        <taxon>Aquirufa</taxon>
    </lineage>
</organism>
<dbReference type="Proteomes" id="UP001249959">
    <property type="component" value="Unassembled WGS sequence"/>
</dbReference>
<dbReference type="InterPro" id="IPR003769">
    <property type="entry name" value="ClpS_core"/>
</dbReference>
<evidence type="ECO:0000259" key="1">
    <source>
        <dbReference type="Pfam" id="PF02617"/>
    </source>
</evidence>
<dbReference type="GO" id="GO:0008233">
    <property type="term" value="F:peptidase activity"/>
    <property type="evidence" value="ECO:0007669"/>
    <property type="project" value="UniProtKB-KW"/>
</dbReference>
<accession>A0ABU3TQ26</accession>
<proteinExistence type="predicted"/>
<gene>
    <name evidence="2" type="ORF">PQG45_02835</name>
</gene>
<dbReference type="RefSeq" id="WP_315576484.1">
    <property type="nucleotide sequence ID" value="NZ_JARDXH010000004.1"/>
</dbReference>
<protein>
    <submittedName>
        <fullName evidence="2">ATP-dependent Clp protease adaptor ClpS</fullName>
    </submittedName>
</protein>
<name>A0ABU3TQ26_9BACT</name>
<dbReference type="InterPro" id="IPR014719">
    <property type="entry name" value="Ribosomal_bL12_C/ClpS-like"/>
</dbReference>
<feature type="domain" description="Adaptor protein ClpS core" evidence="1">
    <location>
        <begin position="37"/>
        <end position="98"/>
    </location>
</feature>
<evidence type="ECO:0000313" key="3">
    <source>
        <dbReference type="Proteomes" id="UP001249959"/>
    </source>
</evidence>
<dbReference type="Gene3D" id="3.30.1390.10">
    <property type="match status" value="1"/>
</dbReference>
<keyword evidence="2" id="KW-0645">Protease</keyword>
<dbReference type="Pfam" id="PF02617">
    <property type="entry name" value="ClpS"/>
    <property type="match status" value="1"/>
</dbReference>
<reference evidence="2 3" key="1">
    <citation type="submission" date="2023-09" db="EMBL/GenBank/DDBJ databases">
        <title>Aquirufa genomes.</title>
        <authorList>
            <person name="Pitt A."/>
        </authorList>
    </citation>
    <scope>NUCLEOTIDE SEQUENCE [LARGE SCALE GENOMIC DNA]</scope>
    <source>
        <strain evidence="2 3">LEOWEIH-7C</strain>
    </source>
</reference>